<evidence type="ECO:0000256" key="1">
    <source>
        <dbReference type="ARBA" id="ARBA00004541"/>
    </source>
</evidence>
<dbReference type="GO" id="GO:0080155">
    <property type="term" value="P:regulation of double fertilization forming a zygote and endosperm"/>
    <property type="evidence" value="ECO:0007669"/>
    <property type="project" value="UniProtKB-ARBA"/>
</dbReference>
<organism evidence="11 12">
    <name type="scientific">Clitoria ternatea</name>
    <name type="common">Butterfly pea</name>
    <dbReference type="NCBI Taxonomy" id="43366"/>
    <lineage>
        <taxon>Eukaryota</taxon>
        <taxon>Viridiplantae</taxon>
        <taxon>Streptophyta</taxon>
        <taxon>Embryophyta</taxon>
        <taxon>Tracheophyta</taxon>
        <taxon>Spermatophyta</taxon>
        <taxon>Magnoliopsida</taxon>
        <taxon>eudicotyledons</taxon>
        <taxon>Gunneridae</taxon>
        <taxon>Pentapetalae</taxon>
        <taxon>rosids</taxon>
        <taxon>fabids</taxon>
        <taxon>Fabales</taxon>
        <taxon>Fabaceae</taxon>
        <taxon>Papilionoideae</taxon>
        <taxon>50 kb inversion clade</taxon>
        <taxon>NPAAA clade</taxon>
        <taxon>indigoferoid/millettioid clade</taxon>
        <taxon>Phaseoleae</taxon>
        <taxon>Clitoria</taxon>
    </lineage>
</organism>
<comment type="function">
    <text evidence="7">Involved in the regulation of gamete interactions during the double fertilization and to prevent multiple-pollen tube attraction; mediates the redistribution of the gamete fusogen HAP2/GCS1 to the cell surface after secretion upon sperm arrival.</text>
</comment>
<dbReference type="GO" id="GO:0009567">
    <property type="term" value="P:double fertilization forming a zygote and endosperm"/>
    <property type="evidence" value="ECO:0007669"/>
    <property type="project" value="InterPro"/>
</dbReference>
<dbReference type="Pfam" id="PF05617">
    <property type="entry name" value="Prolamin_like"/>
    <property type="match status" value="1"/>
</dbReference>
<comment type="subcellular location">
    <subcellularLocation>
        <location evidence="1">Cytoplasmic vesicle</location>
    </subcellularLocation>
    <subcellularLocation>
        <location evidence="2">Secreted</location>
    </subcellularLocation>
</comment>
<keyword evidence="12" id="KW-1185">Reference proteome</keyword>
<keyword evidence="6" id="KW-0968">Cytoplasmic vesicle</keyword>
<keyword evidence="5" id="KW-0278">Fertilization</keyword>
<dbReference type="GO" id="GO:0031410">
    <property type="term" value="C:cytoplasmic vesicle"/>
    <property type="evidence" value="ECO:0007669"/>
    <property type="project" value="UniProtKB-SubCell"/>
</dbReference>
<dbReference type="Proteomes" id="UP001359559">
    <property type="component" value="Unassembled WGS sequence"/>
</dbReference>
<evidence type="ECO:0000256" key="3">
    <source>
        <dbReference type="ARBA" id="ARBA00022525"/>
    </source>
</evidence>
<sequence length="134" mass="14682">MSFSLKLFVIICLSTMVVARPLSSTTSTSTLATRLRLEDNNKCWETLFQLQSCTGEIVLFFVNGEAHLGPNCCNALLTIAQECWPNMLTTLGLTSLEVDILRGYCNGASNVDKSLSVHVNASYPSSTTNHNDLF</sequence>
<feature type="domain" description="Prolamin-like" evidence="10">
    <location>
        <begin position="42"/>
        <end position="105"/>
    </location>
</feature>
<dbReference type="EMBL" id="JAYKXN010000001">
    <property type="protein sequence ID" value="KAK7316983.1"/>
    <property type="molecule type" value="Genomic_DNA"/>
</dbReference>
<evidence type="ECO:0000313" key="12">
    <source>
        <dbReference type="Proteomes" id="UP001359559"/>
    </source>
</evidence>
<reference evidence="11 12" key="1">
    <citation type="submission" date="2024-01" db="EMBL/GenBank/DDBJ databases">
        <title>The genomes of 5 underutilized Papilionoideae crops provide insights into root nodulation and disease resistance.</title>
        <authorList>
            <person name="Yuan L."/>
        </authorList>
    </citation>
    <scope>NUCLEOTIDE SEQUENCE [LARGE SCALE GENOMIC DNA]</scope>
    <source>
        <strain evidence="11">LY-2023</strain>
        <tissue evidence="11">Leaf</tissue>
    </source>
</reference>
<dbReference type="GO" id="GO:0005576">
    <property type="term" value="C:extracellular region"/>
    <property type="evidence" value="ECO:0007669"/>
    <property type="project" value="UniProtKB-SubCell"/>
</dbReference>
<gene>
    <name evidence="11" type="ORF">RJT34_00843</name>
</gene>
<evidence type="ECO:0000259" key="10">
    <source>
        <dbReference type="Pfam" id="PF05617"/>
    </source>
</evidence>
<comment type="similarity">
    <text evidence="8">Belongs to the plant egg cell-secreted peptide family.</text>
</comment>
<comment type="caution">
    <text evidence="11">The sequence shown here is derived from an EMBL/GenBank/DDBJ whole genome shotgun (WGS) entry which is preliminary data.</text>
</comment>
<evidence type="ECO:0000256" key="5">
    <source>
        <dbReference type="ARBA" id="ARBA00023279"/>
    </source>
</evidence>
<dbReference type="GO" id="GO:2000008">
    <property type="term" value="P:regulation of protein localization to cell surface"/>
    <property type="evidence" value="ECO:0007669"/>
    <property type="project" value="UniProtKB-ARBA"/>
</dbReference>
<name>A0AAN9Q2Z8_CLITE</name>
<proteinExistence type="inferred from homology"/>
<dbReference type="InterPro" id="IPR008502">
    <property type="entry name" value="Prolamin-like"/>
</dbReference>
<evidence type="ECO:0000256" key="7">
    <source>
        <dbReference type="ARBA" id="ARBA00034457"/>
    </source>
</evidence>
<protein>
    <recommendedName>
        <fullName evidence="10">Prolamin-like domain-containing protein</fullName>
    </recommendedName>
</protein>
<keyword evidence="3" id="KW-0964">Secreted</keyword>
<dbReference type="PANTHER" id="PTHR35293">
    <property type="entry name" value="EGG CELL-SECRETED PROTEIN 1.5"/>
    <property type="match status" value="1"/>
</dbReference>
<keyword evidence="4 9" id="KW-0732">Signal</keyword>
<evidence type="ECO:0000256" key="6">
    <source>
        <dbReference type="ARBA" id="ARBA00023329"/>
    </source>
</evidence>
<dbReference type="PANTHER" id="PTHR35293:SF1">
    <property type="entry name" value="EGG CELL-SECRETED PROTEIN 1.5"/>
    <property type="match status" value="1"/>
</dbReference>
<evidence type="ECO:0000256" key="4">
    <source>
        <dbReference type="ARBA" id="ARBA00022729"/>
    </source>
</evidence>
<accession>A0AAN9Q2Z8</accession>
<evidence type="ECO:0000256" key="9">
    <source>
        <dbReference type="SAM" id="SignalP"/>
    </source>
</evidence>
<evidence type="ECO:0000256" key="2">
    <source>
        <dbReference type="ARBA" id="ARBA00004613"/>
    </source>
</evidence>
<dbReference type="InterPro" id="IPR044711">
    <property type="entry name" value="EC11-15"/>
</dbReference>
<feature type="chain" id="PRO_5042882817" description="Prolamin-like domain-containing protein" evidence="9">
    <location>
        <begin position="20"/>
        <end position="134"/>
    </location>
</feature>
<evidence type="ECO:0000313" key="11">
    <source>
        <dbReference type="EMBL" id="KAK7316983.1"/>
    </source>
</evidence>
<dbReference type="AlphaFoldDB" id="A0AAN9Q2Z8"/>
<evidence type="ECO:0000256" key="8">
    <source>
        <dbReference type="ARBA" id="ARBA00034484"/>
    </source>
</evidence>
<feature type="signal peptide" evidence="9">
    <location>
        <begin position="1"/>
        <end position="19"/>
    </location>
</feature>